<evidence type="ECO:0000313" key="1">
    <source>
        <dbReference type="EMBL" id="SPW33169.1"/>
    </source>
</evidence>
<proteinExistence type="predicted"/>
<sequence>MAFESATRWVVWYLKNFLQRIQLVMVMAKGLFQRVADEARPPAVLGRYPGMRDYFTEVLLDDLVESGAWLDLELKIPFLALWVNDRDFDNPDWEDPIIGLTQKNVRKFAAMDPVVDLESLRGMKVYVIEPYIR</sequence>
<name>A0A8B4H9N9_9CORY</name>
<dbReference type="AlphaFoldDB" id="A0A8B4H9N9"/>
<gene>
    <name evidence="1" type="ORF">NCTC10254_02327</name>
</gene>
<dbReference type="Proteomes" id="UP000249886">
    <property type="component" value="Unassembled WGS sequence"/>
</dbReference>
<evidence type="ECO:0000313" key="2">
    <source>
        <dbReference type="Proteomes" id="UP000249886"/>
    </source>
</evidence>
<reference evidence="1 2" key="1">
    <citation type="submission" date="2018-06" db="EMBL/GenBank/DDBJ databases">
        <authorList>
            <consortium name="Pathogen Informatics"/>
            <person name="Doyle S."/>
        </authorList>
    </citation>
    <scope>NUCLEOTIDE SEQUENCE [LARGE SCALE GENOMIC DNA]</scope>
    <source>
        <strain evidence="1 2">NCTC10254</strain>
    </source>
</reference>
<organism evidence="1 2">
    <name type="scientific">Corynebacterium matruchotii</name>
    <dbReference type="NCBI Taxonomy" id="43768"/>
    <lineage>
        <taxon>Bacteria</taxon>
        <taxon>Bacillati</taxon>
        <taxon>Actinomycetota</taxon>
        <taxon>Actinomycetes</taxon>
        <taxon>Mycobacteriales</taxon>
        <taxon>Corynebacteriaceae</taxon>
        <taxon>Corynebacterium</taxon>
    </lineage>
</organism>
<dbReference type="EMBL" id="UARK01000033">
    <property type="protein sequence ID" value="SPW33169.1"/>
    <property type="molecule type" value="Genomic_DNA"/>
</dbReference>
<accession>A0A8B4H9N9</accession>
<comment type="caution">
    <text evidence="1">The sequence shown here is derived from an EMBL/GenBank/DDBJ whole genome shotgun (WGS) entry which is preliminary data.</text>
</comment>
<protein>
    <submittedName>
        <fullName evidence="1">Uncharacterized protein</fullName>
    </submittedName>
</protein>